<dbReference type="PANTHER" id="PTHR11205">
    <property type="entry name" value="RIBOSOMAL PROTEIN S7"/>
    <property type="match status" value="1"/>
</dbReference>
<dbReference type="Proteomes" id="UP000242753">
    <property type="component" value="Chromosome I"/>
</dbReference>
<comment type="function">
    <text evidence="6">One of the primary rRNA binding proteins, it binds directly to 16S rRNA where it nucleates assembly of the head domain of the 30S subunit. Is located at the subunit interface close to the decoding center, probably blocks exit of the E-site tRNA.</text>
</comment>
<evidence type="ECO:0000256" key="4">
    <source>
        <dbReference type="ARBA" id="ARBA00022980"/>
    </source>
</evidence>
<dbReference type="RefSeq" id="WP_281263972.1">
    <property type="nucleotide sequence ID" value="NZ_LN774881.1"/>
</dbReference>
<name>A0A0H5BWI9_9ENTR</name>
<dbReference type="InterPro" id="IPR023798">
    <property type="entry name" value="Ribosomal_uS7_dom"/>
</dbReference>
<evidence type="ECO:0000256" key="3">
    <source>
        <dbReference type="ARBA" id="ARBA00022884"/>
    </source>
</evidence>
<evidence type="ECO:0000256" key="5">
    <source>
        <dbReference type="ARBA" id="ARBA00023274"/>
    </source>
</evidence>
<dbReference type="GO" id="GO:0000049">
    <property type="term" value="F:tRNA binding"/>
    <property type="evidence" value="ECO:0007669"/>
    <property type="project" value="UniProtKB-UniRule"/>
</dbReference>
<dbReference type="InterPro" id="IPR005717">
    <property type="entry name" value="Ribosomal_uS7_bac/org-type"/>
</dbReference>
<keyword evidence="5 6" id="KW-0687">Ribonucleoprotein</keyword>
<keyword evidence="3 6" id="KW-0694">RNA-binding</keyword>
<dbReference type="InterPro" id="IPR020606">
    <property type="entry name" value="Ribosomal_uS7_CS"/>
</dbReference>
<dbReference type="STRING" id="1594731.WEOB_112"/>
<keyword evidence="6" id="KW-0820">tRNA-binding</keyword>
<dbReference type="Gene3D" id="1.10.455.10">
    <property type="entry name" value="Ribosomal protein S7 domain"/>
    <property type="match status" value="1"/>
</dbReference>
<evidence type="ECO:0000313" key="9">
    <source>
        <dbReference type="EMBL" id="CEN32070.1"/>
    </source>
</evidence>
<evidence type="ECO:0000259" key="8">
    <source>
        <dbReference type="Pfam" id="PF00177"/>
    </source>
</evidence>
<dbReference type="InterPro" id="IPR036823">
    <property type="entry name" value="Ribosomal_uS7_dom_sf"/>
</dbReference>
<evidence type="ECO:0000256" key="7">
    <source>
        <dbReference type="RuleBase" id="RU003619"/>
    </source>
</evidence>
<dbReference type="InterPro" id="IPR000235">
    <property type="entry name" value="Ribosomal_uS7"/>
</dbReference>
<dbReference type="CDD" id="cd14869">
    <property type="entry name" value="uS7_Bacteria"/>
    <property type="match status" value="1"/>
</dbReference>
<accession>A0A0H5BWI9</accession>
<reference evidence="10" key="1">
    <citation type="submission" date="2015-01" db="EMBL/GenBank/DDBJ databases">
        <authorList>
            <person name="Manzano-Marin A."/>
            <person name="Manzano-Marin A."/>
        </authorList>
    </citation>
    <scope>NUCLEOTIDE SEQUENCE [LARGE SCALE GENOMIC DNA]</scope>
    <source>
        <strain evidence="10">obscurior</strain>
    </source>
</reference>
<dbReference type="EMBL" id="LN774881">
    <property type="protein sequence ID" value="CEN32070.1"/>
    <property type="molecule type" value="Genomic_DNA"/>
</dbReference>
<organism evidence="9 10">
    <name type="scientific">Candidatus Westeberhardia cardiocondylae</name>
    <dbReference type="NCBI Taxonomy" id="1594731"/>
    <lineage>
        <taxon>Bacteria</taxon>
        <taxon>Pseudomonadati</taxon>
        <taxon>Pseudomonadota</taxon>
        <taxon>Gammaproteobacteria</taxon>
        <taxon>Enterobacterales</taxon>
        <taxon>Enterobacteriaceae</taxon>
        <taxon>ant endosymbionts</taxon>
        <taxon>Candidatus Westeberhardia</taxon>
    </lineage>
</organism>
<dbReference type="GO" id="GO:0006412">
    <property type="term" value="P:translation"/>
    <property type="evidence" value="ECO:0007669"/>
    <property type="project" value="UniProtKB-UniRule"/>
</dbReference>
<gene>
    <name evidence="6 9" type="primary">rpsG</name>
    <name evidence="9" type="ORF">WEOB_112</name>
</gene>
<dbReference type="Pfam" id="PF00177">
    <property type="entry name" value="Ribosomal_S7"/>
    <property type="match status" value="1"/>
</dbReference>
<keyword evidence="4 6" id="KW-0689">Ribosomal protein</keyword>
<dbReference type="FunFam" id="1.10.455.10:FF:000001">
    <property type="entry name" value="30S ribosomal protein S7"/>
    <property type="match status" value="1"/>
</dbReference>
<sequence>MSRHRINSHKKIVPDPKFGSDLLAKFINILMVDGKKSVSESIVYSSLDDLSKCFPGRDPLKIFENAIENVAPVVEVKSRRVGGSTYQVPVEVRSVRRNALAMRWIINAARKRNDKCMYIRLFNELRDASEFKGFAIKKKEEIHKLADSNKAFAHYRW</sequence>
<comment type="subunit">
    <text evidence="6">Part of the 30S ribosomal subunit. Contacts proteins S9 and S11.</text>
</comment>
<comment type="similarity">
    <text evidence="1 6 7">Belongs to the universal ribosomal protein uS7 family.</text>
</comment>
<dbReference type="PATRIC" id="fig|1594731.3.peg.104"/>
<keyword evidence="10" id="KW-1185">Reference proteome</keyword>
<dbReference type="GO" id="GO:0019843">
    <property type="term" value="F:rRNA binding"/>
    <property type="evidence" value="ECO:0007669"/>
    <property type="project" value="UniProtKB-UniRule"/>
</dbReference>
<dbReference type="GO" id="GO:0015935">
    <property type="term" value="C:small ribosomal subunit"/>
    <property type="evidence" value="ECO:0007669"/>
    <property type="project" value="InterPro"/>
</dbReference>
<evidence type="ECO:0000313" key="10">
    <source>
        <dbReference type="Proteomes" id="UP000242753"/>
    </source>
</evidence>
<dbReference type="HAMAP" id="MF_00480_B">
    <property type="entry name" value="Ribosomal_uS7_B"/>
    <property type="match status" value="1"/>
</dbReference>
<evidence type="ECO:0000256" key="1">
    <source>
        <dbReference type="ARBA" id="ARBA00007151"/>
    </source>
</evidence>
<dbReference type="PROSITE" id="PS00052">
    <property type="entry name" value="RIBOSOMAL_S7"/>
    <property type="match status" value="1"/>
</dbReference>
<proteinExistence type="inferred from homology"/>
<dbReference type="GO" id="GO:0003735">
    <property type="term" value="F:structural constituent of ribosome"/>
    <property type="evidence" value="ECO:0007669"/>
    <property type="project" value="InterPro"/>
</dbReference>
<dbReference type="AlphaFoldDB" id="A0A0H5BWI9"/>
<keyword evidence="2 6" id="KW-0699">rRNA-binding</keyword>
<evidence type="ECO:0000256" key="6">
    <source>
        <dbReference type="HAMAP-Rule" id="MF_00480"/>
    </source>
</evidence>
<dbReference type="KEGG" id="wca:WEOB_112"/>
<dbReference type="PIRSF" id="PIRSF002122">
    <property type="entry name" value="RPS7p_RPS7a_RPS5e_RPS7o"/>
    <property type="match status" value="1"/>
</dbReference>
<dbReference type="SUPFAM" id="SSF47973">
    <property type="entry name" value="Ribosomal protein S7"/>
    <property type="match status" value="1"/>
</dbReference>
<protein>
    <recommendedName>
        <fullName evidence="6">Small ribosomal subunit protein uS7</fullName>
    </recommendedName>
</protein>
<feature type="domain" description="Small ribosomal subunit protein uS7" evidence="8">
    <location>
        <begin position="3"/>
        <end position="150"/>
    </location>
</feature>
<dbReference type="NCBIfam" id="TIGR01029">
    <property type="entry name" value="rpsG_bact"/>
    <property type="match status" value="1"/>
</dbReference>
<evidence type="ECO:0000256" key="2">
    <source>
        <dbReference type="ARBA" id="ARBA00022730"/>
    </source>
</evidence>